<feature type="transmembrane region" description="Helical" evidence="1">
    <location>
        <begin position="58"/>
        <end position="79"/>
    </location>
</feature>
<evidence type="ECO:0000313" key="2">
    <source>
        <dbReference type="EMBL" id="QGQ98905.1"/>
    </source>
</evidence>
<organism evidence="2 3">
    <name type="scientific">Paenibacillus psychroresistens</name>
    <dbReference type="NCBI Taxonomy" id="1778678"/>
    <lineage>
        <taxon>Bacteria</taxon>
        <taxon>Bacillati</taxon>
        <taxon>Bacillota</taxon>
        <taxon>Bacilli</taxon>
        <taxon>Bacillales</taxon>
        <taxon>Paenibacillaceae</taxon>
        <taxon>Paenibacillus</taxon>
    </lineage>
</organism>
<feature type="transmembrane region" description="Helical" evidence="1">
    <location>
        <begin position="146"/>
        <end position="167"/>
    </location>
</feature>
<dbReference type="KEGG" id="ppsc:EHS13_30515"/>
<feature type="transmembrane region" description="Helical" evidence="1">
    <location>
        <begin position="274"/>
        <end position="295"/>
    </location>
</feature>
<dbReference type="AlphaFoldDB" id="A0A6B8RTL3"/>
<dbReference type="InterPro" id="IPR010640">
    <property type="entry name" value="Low_temperature_requirement_A"/>
</dbReference>
<feature type="transmembrane region" description="Helical" evidence="1">
    <location>
        <begin position="204"/>
        <end position="224"/>
    </location>
</feature>
<keyword evidence="1" id="KW-0472">Membrane</keyword>
<dbReference type="PANTHER" id="PTHR36840:SF1">
    <property type="entry name" value="BLL5714 PROTEIN"/>
    <property type="match status" value="1"/>
</dbReference>
<feature type="transmembrane region" description="Helical" evidence="1">
    <location>
        <begin position="91"/>
        <end position="109"/>
    </location>
</feature>
<dbReference type="PANTHER" id="PTHR36840">
    <property type="entry name" value="BLL5714 PROTEIN"/>
    <property type="match status" value="1"/>
</dbReference>
<feature type="transmembrane region" description="Helical" evidence="1">
    <location>
        <begin position="361"/>
        <end position="378"/>
    </location>
</feature>
<feature type="transmembrane region" description="Helical" evidence="1">
    <location>
        <begin position="115"/>
        <end position="134"/>
    </location>
</feature>
<accession>A0A6B8RTL3</accession>
<gene>
    <name evidence="2" type="ORF">EHS13_30515</name>
</gene>
<dbReference type="Pfam" id="PF06772">
    <property type="entry name" value="LtrA"/>
    <property type="match status" value="1"/>
</dbReference>
<keyword evidence="3" id="KW-1185">Reference proteome</keyword>
<evidence type="ECO:0000256" key="1">
    <source>
        <dbReference type="SAM" id="Phobius"/>
    </source>
</evidence>
<feature type="transmembrane region" description="Helical" evidence="1">
    <location>
        <begin position="337"/>
        <end position="355"/>
    </location>
</feature>
<keyword evidence="1" id="KW-0812">Transmembrane</keyword>
<sequence>MIETINVYEDLEGESSLSNHKKVTWLELFYDLIYVVAVSITIHVLGHSHEGHVSWDEIIKYPLIFFPLWWAWTGFTVYVNRYGEDNTHQRLVYIVQMLFVILMSASISTNFNANYLPFLIGYVGIRLTTVYMYGRVWLKRHHSSAISSYLAKGFFIGALISFSSVFFPGDWKFIVLYLGILIDILLPLLGRRILKKHPVQNHHLLERFGLITIILLGECILNIVTTVREVPITTEVVVAGLLGFILAVSIWWHYFESSEETVGENCNGPGHAIIYGHLFVYMSLGILANVIRYGINHELELRQYAEFAMAGVVLYLVATGFIFNVHSKGGLNPKKKWLFFYIASVLIVSSCLLILPNVISVLSGTVVLIVGYTVYSRLRFRKLNNS</sequence>
<proteinExistence type="predicted"/>
<reference evidence="3" key="1">
    <citation type="submission" date="2018-11" db="EMBL/GenBank/DDBJ databases">
        <title>Complete genome sequence of Paenibacillus sp. ML311-T8.</title>
        <authorList>
            <person name="Nam Y.-D."/>
            <person name="Kang J."/>
            <person name="Chung W.-H."/>
            <person name="Park Y.S."/>
        </authorList>
    </citation>
    <scope>NUCLEOTIDE SEQUENCE [LARGE SCALE GENOMIC DNA]</scope>
    <source>
        <strain evidence="3">ML311-T8</strain>
    </source>
</reference>
<feature type="transmembrane region" description="Helical" evidence="1">
    <location>
        <begin position="28"/>
        <end position="46"/>
    </location>
</feature>
<feature type="transmembrane region" description="Helical" evidence="1">
    <location>
        <begin position="173"/>
        <end position="192"/>
    </location>
</feature>
<dbReference type="Proteomes" id="UP000426246">
    <property type="component" value="Chromosome"/>
</dbReference>
<keyword evidence="1" id="KW-1133">Transmembrane helix</keyword>
<dbReference type="EMBL" id="CP034235">
    <property type="protein sequence ID" value="QGQ98905.1"/>
    <property type="molecule type" value="Genomic_DNA"/>
</dbReference>
<protein>
    <submittedName>
        <fullName evidence="2">Low temperature requirement protein A</fullName>
    </submittedName>
</protein>
<name>A0A6B8RTL3_9BACL</name>
<feature type="transmembrane region" description="Helical" evidence="1">
    <location>
        <begin position="307"/>
        <end position="325"/>
    </location>
</feature>
<feature type="transmembrane region" description="Helical" evidence="1">
    <location>
        <begin position="236"/>
        <end position="254"/>
    </location>
</feature>
<evidence type="ECO:0000313" key="3">
    <source>
        <dbReference type="Proteomes" id="UP000426246"/>
    </source>
</evidence>